<keyword evidence="3" id="KW-1185">Reference proteome</keyword>
<evidence type="ECO:0000313" key="2">
    <source>
        <dbReference type="EMBL" id="MBP2369876.1"/>
    </source>
</evidence>
<evidence type="ECO:0008006" key="4">
    <source>
        <dbReference type="Google" id="ProtNLM"/>
    </source>
</evidence>
<organism evidence="2 3">
    <name type="scientific">Pseudonocardia parietis</name>
    <dbReference type="NCBI Taxonomy" id="570936"/>
    <lineage>
        <taxon>Bacteria</taxon>
        <taxon>Bacillati</taxon>
        <taxon>Actinomycetota</taxon>
        <taxon>Actinomycetes</taxon>
        <taxon>Pseudonocardiales</taxon>
        <taxon>Pseudonocardiaceae</taxon>
        <taxon>Pseudonocardia</taxon>
    </lineage>
</organism>
<evidence type="ECO:0000313" key="3">
    <source>
        <dbReference type="Proteomes" id="UP001519295"/>
    </source>
</evidence>
<feature type="transmembrane region" description="Helical" evidence="1">
    <location>
        <begin position="54"/>
        <end position="71"/>
    </location>
</feature>
<name>A0ABS4W131_9PSEU</name>
<keyword evidence="1" id="KW-0812">Transmembrane</keyword>
<protein>
    <recommendedName>
        <fullName evidence="4">Spirocyclase, AveC family</fullName>
    </recommendedName>
</protein>
<comment type="caution">
    <text evidence="2">The sequence shown here is derived from an EMBL/GenBank/DDBJ whole genome shotgun (WGS) entry which is preliminary data.</text>
</comment>
<reference evidence="2 3" key="1">
    <citation type="submission" date="2021-03" db="EMBL/GenBank/DDBJ databases">
        <title>Sequencing the genomes of 1000 actinobacteria strains.</title>
        <authorList>
            <person name="Klenk H.-P."/>
        </authorList>
    </citation>
    <scope>NUCLEOTIDE SEQUENCE [LARGE SCALE GENOMIC DNA]</scope>
    <source>
        <strain evidence="2 3">DSM 45256</strain>
    </source>
</reference>
<sequence length="245" mass="26740">MIVIGTTTAWWHDPLINWLRPFVFYNATMVNFGSWSERISGWISPNARFLPEPLLMIGLAYVWMTLGFGMLATRAMRAARARWPQLGVAATFGAGWSAVFVLELPLETLAVRTGLVAYPASIPELTLWAGHTYQVPLYGPALWSAVLTGIGALRFHLDERGFTLVERGIERVTVGARATTLLRTLAVVGFIHVSAVLAYDLPINLAGLYAGPVDPYPTHLRTQQCGPGTPVGCPGPGVPILMKDR</sequence>
<dbReference type="Pfam" id="PF17198">
    <property type="entry name" value="AveC_like"/>
    <property type="match status" value="1"/>
</dbReference>
<gene>
    <name evidence="2" type="ORF">JOF36_005572</name>
</gene>
<evidence type="ECO:0000256" key="1">
    <source>
        <dbReference type="SAM" id="Phobius"/>
    </source>
</evidence>
<feature type="transmembrane region" description="Helical" evidence="1">
    <location>
        <begin position="83"/>
        <end position="102"/>
    </location>
</feature>
<accession>A0ABS4W131</accession>
<keyword evidence="1" id="KW-1133">Transmembrane helix</keyword>
<keyword evidence="1" id="KW-0472">Membrane</keyword>
<dbReference type="Proteomes" id="UP001519295">
    <property type="component" value="Unassembled WGS sequence"/>
</dbReference>
<feature type="transmembrane region" description="Helical" evidence="1">
    <location>
        <begin position="178"/>
        <end position="199"/>
    </location>
</feature>
<proteinExistence type="predicted"/>
<feature type="transmembrane region" description="Helical" evidence="1">
    <location>
        <begin position="137"/>
        <end position="157"/>
    </location>
</feature>
<dbReference type="InterPro" id="IPR033459">
    <property type="entry name" value="AveC-like"/>
</dbReference>
<dbReference type="EMBL" id="JAGINU010000001">
    <property type="protein sequence ID" value="MBP2369876.1"/>
    <property type="molecule type" value="Genomic_DNA"/>
</dbReference>